<sequence length="825" mass="86671">MSNNVKLQVLLKAVDQATRPLKSIQTASKSLSGDIRDSQKSLRELNGQASKIEGFRKASAQLAVTGHALKQAKQEAAALAVQFKNTEQPTLAQSRAMEAARRSASELKLKHNSLRQSVQRQRQELAQAGINTRTLANDERRLKTSIGETTAQLNRQREALARVSAQQAKLSAAKKRYESGKELSASVRNAGAVGVGVATSGLYGAARFIAPGIGFDKQMSGTQAILGLSKGDEKLALIRKQARDIGATTAFSPGDVARTQTTLARSGYKADDVLAATGSTVNLSLAANVDIAEAADIITNMQSAFNLSTTEITRVADVMTKGFTSSNTGLVELGEAMKYVAPIAEAAGASIEDTTAMLGILADNGIKGSMAGTSASAIFNRLQAPVGKATSALSELGVKTRDNKGNMLPVEKILKSINSSFIKNKFGTADKGEYLKVIFGEEAMKGAIKLVAAAGNGSLDNKRAEIKNSGGTTERIAKIQTDNLDGDLKNLASAWEDLQIEVFEKQDSALRRLTVAANDWLTKVGAWTKANPELTKTLFTITTGALALIGVIGAIGLVVWPVITGINAIMLAASVMGTTLAAAGSAIIAVLGAITWPVVAVVAAIVAGALLIRKYWEPISAFFGGVMEGLKAAFAPVAELFAPLKPVFDGLGEKLQAVWQWFKNLVAPVKSTQETLDSCKSAGVMFGDALANALLAPLNAFKLLKDGITWVLEKLGVINKESGEINKTAGGLATGGANVPGSSGSYSVATGGANIPLPGSGQPAYQPVTAPGGRSYTDNSRSEYNITLQGGGMPGHDLDRQMRDAVEKIEREKRARQRSSMQTDG</sequence>
<evidence type="ECO:0000313" key="5">
    <source>
        <dbReference type="EMBL" id="MBU4680451.1"/>
    </source>
</evidence>
<evidence type="ECO:0000256" key="2">
    <source>
        <dbReference type="SAM" id="Coils"/>
    </source>
</evidence>
<accession>A0ABS6DB43</accession>
<name>A0ABS6DB43_9ENTR</name>
<evidence type="ECO:0000259" key="4">
    <source>
        <dbReference type="Pfam" id="PF10145"/>
    </source>
</evidence>
<dbReference type="PANTHER" id="PTHR37813:SF1">
    <property type="entry name" value="FELS-2 PROPHAGE PROTEIN"/>
    <property type="match status" value="1"/>
</dbReference>
<evidence type="ECO:0000313" key="6">
    <source>
        <dbReference type="Proteomes" id="UP000686327"/>
    </source>
</evidence>
<reference evidence="6" key="2">
    <citation type="submission" date="2023-07" db="EMBL/GenBank/DDBJ databases">
        <title>Cedecea davisae an AmpC producer and its therapeutic implications.</title>
        <authorList>
            <person name="Notter J."/>
        </authorList>
    </citation>
    <scope>NUCLEOTIDE SEQUENCE [LARGE SCALE GENOMIC DNA]</scope>
    <source>
        <strain evidence="6">1</strain>
    </source>
</reference>
<feature type="domain" description="Phage tail tape measure protein" evidence="4">
    <location>
        <begin position="239"/>
        <end position="440"/>
    </location>
</feature>
<gene>
    <name evidence="5" type="ORF">KC222_00290</name>
</gene>
<feature type="transmembrane region" description="Helical" evidence="3">
    <location>
        <begin position="569"/>
        <end position="588"/>
    </location>
</feature>
<dbReference type="PANTHER" id="PTHR37813">
    <property type="entry name" value="FELS-2 PROPHAGE PROTEIN"/>
    <property type="match status" value="1"/>
</dbReference>
<keyword evidence="1" id="KW-1188">Viral release from host cell</keyword>
<keyword evidence="2" id="KW-0175">Coiled coil</keyword>
<protein>
    <submittedName>
        <fullName evidence="5">Phage tail tape measure protein</fullName>
    </submittedName>
</protein>
<comment type="caution">
    <text evidence="5">The sequence shown here is derived from an EMBL/GenBank/DDBJ whole genome shotgun (WGS) entry which is preliminary data.</text>
</comment>
<keyword evidence="6" id="KW-1185">Reference proteome</keyword>
<evidence type="ECO:0000256" key="3">
    <source>
        <dbReference type="SAM" id="Phobius"/>
    </source>
</evidence>
<dbReference type="Pfam" id="PF10145">
    <property type="entry name" value="PhageMin_Tail"/>
    <property type="match status" value="1"/>
</dbReference>
<keyword evidence="3" id="KW-1133">Transmembrane helix</keyword>
<feature type="coiled-coil region" evidence="2">
    <location>
        <begin position="97"/>
        <end position="124"/>
    </location>
</feature>
<feature type="transmembrane region" description="Helical" evidence="3">
    <location>
        <begin position="538"/>
        <end position="562"/>
    </location>
</feature>
<dbReference type="EMBL" id="JAGRYU010000002">
    <property type="protein sequence ID" value="MBU4680451.1"/>
    <property type="molecule type" value="Genomic_DNA"/>
</dbReference>
<organism evidence="5 6">
    <name type="scientific">Cedecea davisae</name>
    <dbReference type="NCBI Taxonomy" id="158484"/>
    <lineage>
        <taxon>Bacteria</taxon>
        <taxon>Pseudomonadati</taxon>
        <taxon>Pseudomonadota</taxon>
        <taxon>Gammaproteobacteria</taxon>
        <taxon>Enterobacterales</taxon>
        <taxon>Enterobacteriaceae</taxon>
        <taxon>Cedecea</taxon>
    </lineage>
</organism>
<keyword evidence="3" id="KW-0812">Transmembrane</keyword>
<proteinExistence type="predicted"/>
<reference evidence="5 6" key="1">
    <citation type="submission" date="2021-04" db="EMBL/GenBank/DDBJ databases">
        <authorList>
            <person name="Seiffert S.N."/>
        </authorList>
    </citation>
    <scope>NUCLEOTIDE SEQUENCE [LARGE SCALE GENOMIC DNA]</scope>
    <source>
        <strain evidence="5 6">1</strain>
    </source>
</reference>
<dbReference type="Proteomes" id="UP000686327">
    <property type="component" value="Unassembled WGS sequence"/>
</dbReference>
<evidence type="ECO:0000256" key="1">
    <source>
        <dbReference type="ARBA" id="ARBA00022612"/>
    </source>
</evidence>
<feature type="transmembrane region" description="Helical" evidence="3">
    <location>
        <begin position="594"/>
        <end position="612"/>
    </location>
</feature>
<keyword evidence="3" id="KW-0472">Membrane</keyword>
<dbReference type="NCBIfam" id="TIGR01760">
    <property type="entry name" value="tape_meas_TP901"/>
    <property type="match status" value="1"/>
</dbReference>
<dbReference type="InterPro" id="IPR010090">
    <property type="entry name" value="Phage_tape_meas"/>
</dbReference>
<dbReference type="RefSeq" id="WP_216374179.1">
    <property type="nucleotide sequence ID" value="NZ_JAGRYT010000001.1"/>
</dbReference>